<dbReference type="PROSITE" id="PS50110">
    <property type="entry name" value="RESPONSE_REGULATORY"/>
    <property type="match status" value="1"/>
</dbReference>
<dbReference type="Gene3D" id="3.40.50.2300">
    <property type="match status" value="1"/>
</dbReference>
<protein>
    <submittedName>
        <fullName evidence="4">Protein with response regulator receiver domain</fullName>
    </submittedName>
</protein>
<sequence>MPAGLDVIIVDDEKSVCKTVSAIISRFYTWGDVLVFTDVDEAIAYCINREIGIAIFVVDVYLSGKSGFTFLDAIQGRFPTVHEDTIIITGNASDDIVNMCIASNVSHLLEKPIKPFALQLAVRSIVSKYLKFAKRLLKDQAFAESVATF</sequence>
<dbReference type="SMART" id="SM00448">
    <property type="entry name" value="REC"/>
    <property type="match status" value="1"/>
</dbReference>
<dbReference type="InterPro" id="IPR050595">
    <property type="entry name" value="Bact_response_regulator"/>
</dbReference>
<evidence type="ECO:0000313" key="4">
    <source>
        <dbReference type="EMBL" id="SPD74758.1"/>
    </source>
</evidence>
<name>A0A445MZ46_9BACT</name>
<gene>
    <name evidence="4" type="ORF">PITCH_A330023</name>
</gene>
<dbReference type="InterPro" id="IPR011006">
    <property type="entry name" value="CheY-like_superfamily"/>
</dbReference>
<dbReference type="PANTHER" id="PTHR44591:SF3">
    <property type="entry name" value="RESPONSE REGULATORY DOMAIN-CONTAINING PROTEIN"/>
    <property type="match status" value="1"/>
</dbReference>
<keyword evidence="1 2" id="KW-0597">Phosphoprotein</keyword>
<dbReference type="CDD" id="cd00156">
    <property type="entry name" value="REC"/>
    <property type="match status" value="1"/>
</dbReference>
<dbReference type="AlphaFoldDB" id="A0A445MZ46"/>
<proteinExistence type="predicted"/>
<dbReference type="Pfam" id="PF00072">
    <property type="entry name" value="Response_reg"/>
    <property type="match status" value="1"/>
</dbReference>
<feature type="modified residue" description="4-aspartylphosphate" evidence="2">
    <location>
        <position position="59"/>
    </location>
</feature>
<dbReference type="InterPro" id="IPR001789">
    <property type="entry name" value="Sig_transdc_resp-reg_receiver"/>
</dbReference>
<dbReference type="PANTHER" id="PTHR44591">
    <property type="entry name" value="STRESS RESPONSE REGULATOR PROTEIN 1"/>
    <property type="match status" value="1"/>
</dbReference>
<dbReference type="EMBL" id="OJIN01000174">
    <property type="protein sequence ID" value="SPD74758.1"/>
    <property type="molecule type" value="Genomic_DNA"/>
</dbReference>
<evidence type="ECO:0000256" key="2">
    <source>
        <dbReference type="PROSITE-ProRule" id="PRU00169"/>
    </source>
</evidence>
<feature type="domain" description="Response regulatory" evidence="3">
    <location>
        <begin position="6"/>
        <end position="126"/>
    </location>
</feature>
<dbReference type="GO" id="GO:0000160">
    <property type="term" value="P:phosphorelay signal transduction system"/>
    <property type="evidence" value="ECO:0007669"/>
    <property type="project" value="InterPro"/>
</dbReference>
<organism evidence="4">
    <name type="scientific">uncultured Desulfobacterium sp</name>
    <dbReference type="NCBI Taxonomy" id="201089"/>
    <lineage>
        <taxon>Bacteria</taxon>
        <taxon>Pseudomonadati</taxon>
        <taxon>Thermodesulfobacteriota</taxon>
        <taxon>Desulfobacteria</taxon>
        <taxon>Desulfobacterales</taxon>
        <taxon>Desulfobacteriaceae</taxon>
        <taxon>Desulfobacterium</taxon>
        <taxon>environmental samples</taxon>
    </lineage>
</organism>
<accession>A0A445MZ46</accession>
<evidence type="ECO:0000259" key="3">
    <source>
        <dbReference type="PROSITE" id="PS50110"/>
    </source>
</evidence>
<dbReference type="SUPFAM" id="SSF52172">
    <property type="entry name" value="CheY-like"/>
    <property type="match status" value="1"/>
</dbReference>
<evidence type="ECO:0000256" key="1">
    <source>
        <dbReference type="ARBA" id="ARBA00022553"/>
    </source>
</evidence>
<reference evidence="4" key="1">
    <citation type="submission" date="2018-01" db="EMBL/GenBank/DDBJ databases">
        <authorList>
            <person name="Regsiter A."/>
            <person name="William W."/>
        </authorList>
    </citation>
    <scope>NUCLEOTIDE SEQUENCE</scope>
    <source>
        <strain evidence="4">TRIP AH-1</strain>
    </source>
</reference>